<keyword evidence="4 10" id="KW-0575">Peroxidase</keyword>
<evidence type="ECO:0000256" key="7">
    <source>
        <dbReference type="ARBA" id="ARBA00023002"/>
    </source>
</evidence>
<keyword evidence="14" id="KW-1185">Reference proteome</keyword>
<name>A0ABS5EFF3_9PROT</name>
<dbReference type="InterPro" id="IPR002226">
    <property type="entry name" value="Catalase_haem_BS"/>
</dbReference>
<dbReference type="SUPFAM" id="SSF52317">
    <property type="entry name" value="Class I glutamine amidotransferase-like"/>
    <property type="match status" value="1"/>
</dbReference>
<dbReference type="InterPro" id="IPR024708">
    <property type="entry name" value="Catalase_AS"/>
</dbReference>
<dbReference type="Proteomes" id="UP000698752">
    <property type="component" value="Unassembled WGS sequence"/>
</dbReference>
<evidence type="ECO:0000256" key="4">
    <source>
        <dbReference type="ARBA" id="ARBA00022559"/>
    </source>
</evidence>
<dbReference type="CDD" id="cd03132">
    <property type="entry name" value="GATase1_catalase"/>
    <property type="match status" value="1"/>
</dbReference>
<dbReference type="RefSeq" id="WP_211867959.1">
    <property type="nucleotide sequence ID" value="NZ_JAAEDI010000008.1"/>
</dbReference>
<keyword evidence="9 10" id="KW-0376">Hydrogen peroxide</keyword>
<keyword evidence="7 10" id="KW-0560">Oxidoreductase</keyword>
<dbReference type="PANTHER" id="PTHR42821:SF1">
    <property type="entry name" value="CATALASE-B"/>
    <property type="match status" value="1"/>
</dbReference>
<dbReference type="PIRSF" id="PIRSF038927">
    <property type="entry name" value="Catalase_clade2"/>
    <property type="match status" value="1"/>
</dbReference>
<keyword evidence="8 10" id="KW-0408">Iron</keyword>
<keyword evidence="5 10" id="KW-0349">Heme</keyword>
<comment type="function">
    <text evidence="10">Decomposes hydrogen peroxide into water and oxygen; serves to protect cells from the toxic effects of hydrogen peroxide.</text>
</comment>
<dbReference type="GO" id="GO:0004096">
    <property type="term" value="F:catalase activity"/>
    <property type="evidence" value="ECO:0007669"/>
    <property type="project" value="UniProtKB-EC"/>
</dbReference>
<accession>A0ABS5EFF3</accession>
<dbReference type="EMBL" id="JAAEDI010000008">
    <property type="protein sequence ID" value="MBR0649750.1"/>
    <property type="molecule type" value="Genomic_DNA"/>
</dbReference>
<keyword evidence="6 10" id="KW-0479">Metal-binding</keyword>
<dbReference type="Pfam" id="PF06628">
    <property type="entry name" value="Catalase-rel"/>
    <property type="match status" value="1"/>
</dbReference>
<dbReference type="InterPro" id="IPR041399">
    <property type="entry name" value="Catalase_large_C"/>
</dbReference>
<dbReference type="InterPro" id="IPR024712">
    <property type="entry name" value="Catalase_clade2"/>
</dbReference>
<evidence type="ECO:0000259" key="12">
    <source>
        <dbReference type="SMART" id="SM01060"/>
    </source>
</evidence>
<evidence type="ECO:0000313" key="14">
    <source>
        <dbReference type="Proteomes" id="UP000698752"/>
    </source>
</evidence>
<dbReference type="PROSITE" id="PS51402">
    <property type="entry name" value="CATALASE_3"/>
    <property type="match status" value="1"/>
</dbReference>
<dbReference type="InterPro" id="IPR029062">
    <property type="entry name" value="Class_I_gatase-like"/>
</dbReference>
<evidence type="ECO:0000256" key="8">
    <source>
        <dbReference type="ARBA" id="ARBA00023004"/>
    </source>
</evidence>
<dbReference type="InterPro" id="IPR043156">
    <property type="entry name" value="Catalase_clade2_helical"/>
</dbReference>
<protein>
    <recommendedName>
        <fullName evidence="3 10">Catalase</fullName>
        <ecNumber evidence="3 10">1.11.1.6</ecNumber>
    </recommendedName>
</protein>
<evidence type="ECO:0000256" key="11">
    <source>
        <dbReference type="RuleBase" id="RU000498"/>
    </source>
</evidence>
<evidence type="ECO:0000256" key="9">
    <source>
        <dbReference type="ARBA" id="ARBA00023324"/>
    </source>
</evidence>
<evidence type="ECO:0000256" key="2">
    <source>
        <dbReference type="ARBA" id="ARBA00010660"/>
    </source>
</evidence>
<sequence length="696" mass="76615">MVSKPNPGKGNTTRIHDQQLRRGAGGELHQVADGGTPPLTTAQGVPVADDQNSLKVGGRGPTLMEDFHLREKLFHFDHERIPERVVHARGYGAHGFFETYKSLSDVTRADIFQRAGEKTPAFVRFSTVVGAKGSADLARDVRGFAVKLYTKEGNWDIVGNNIPVFFIQDAIKFPDLVHSVKEEPDRGFPQATAAHDNFWDFISLTPESMHMIMWAMSDRAIPRSFRFMEGFGVHTFRFLDAKDQSTFVKFIWKPKLGMQSVVWNEAVKINGADPDFHRRDLWNAIQSGDFPEWELCVQLFDQAFADAFEFDVLDPTKLIPEEVLPPIPVGRLVLDRMPDNLFAETEQVAFMTQNVPPGVDFSNDPLLQGRNFSYLDTQLKRLGSTNFTHLPINAPKCPFHHFQQDGHMAMRNPVGRANYQPNSWGAGPREAPTTGFRSFAADEAGSKVRLRPESFADHYSQARLFYRSQTPTEQSHIAMALGFELSKVQTGAIRERMLSHLLRIDDSLAAKVGEALGVARMPKPADAAVEPRDDLALSPALSILKNAPDSFAGRKLGILIGPGSDAGLITALRQASAAAGATVEIVAPHLGGTTLSDGSVADADHTVEGGPSVLFDAVALLLAEDMKHPAARDFAADAFRHCKIIAFTPAARTLMNRSGAEEDEGTIALDGKEAADAFLAACRKLRFWPREQRLLG</sequence>
<dbReference type="SMART" id="SM01060">
    <property type="entry name" value="Catalase"/>
    <property type="match status" value="1"/>
</dbReference>
<gene>
    <name evidence="13" type="ORF">GXW78_08755</name>
</gene>
<proteinExistence type="inferred from homology"/>
<feature type="domain" description="Catalase core" evidence="12">
    <location>
        <begin position="40"/>
        <end position="428"/>
    </location>
</feature>
<evidence type="ECO:0000256" key="5">
    <source>
        <dbReference type="ARBA" id="ARBA00022617"/>
    </source>
</evidence>
<evidence type="ECO:0000256" key="1">
    <source>
        <dbReference type="ARBA" id="ARBA00001971"/>
    </source>
</evidence>
<dbReference type="InterPro" id="IPR020835">
    <property type="entry name" value="Catalase_sf"/>
</dbReference>
<dbReference type="InterPro" id="IPR011614">
    <property type="entry name" value="Catalase_core"/>
</dbReference>
<dbReference type="SUPFAM" id="SSF56634">
    <property type="entry name" value="Heme-dependent catalase-like"/>
    <property type="match status" value="1"/>
</dbReference>
<dbReference type="InterPro" id="IPR010582">
    <property type="entry name" value="Catalase_immune_responsive"/>
</dbReference>
<evidence type="ECO:0000256" key="6">
    <source>
        <dbReference type="ARBA" id="ARBA00022723"/>
    </source>
</evidence>
<comment type="catalytic activity">
    <reaction evidence="10 11">
        <text>2 H2O2 = O2 + 2 H2O</text>
        <dbReference type="Rhea" id="RHEA:20309"/>
        <dbReference type="ChEBI" id="CHEBI:15377"/>
        <dbReference type="ChEBI" id="CHEBI:15379"/>
        <dbReference type="ChEBI" id="CHEBI:16240"/>
        <dbReference type="EC" id="1.11.1.6"/>
    </reaction>
</comment>
<dbReference type="PROSITE" id="PS00437">
    <property type="entry name" value="CATALASE_1"/>
    <property type="match status" value="1"/>
</dbReference>
<dbReference type="EC" id="1.11.1.6" evidence="3 10"/>
<dbReference type="PROSITE" id="PS00438">
    <property type="entry name" value="CATALASE_2"/>
    <property type="match status" value="1"/>
</dbReference>
<evidence type="ECO:0000256" key="10">
    <source>
        <dbReference type="PIRNR" id="PIRNR038927"/>
    </source>
</evidence>
<comment type="similarity">
    <text evidence="2">Belongs to the catalase family. HPII subfamily.</text>
</comment>
<dbReference type="Gene3D" id="2.40.180.10">
    <property type="entry name" value="Catalase core domain"/>
    <property type="match status" value="1"/>
</dbReference>
<dbReference type="PRINTS" id="PR00067">
    <property type="entry name" value="CATALASE"/>
</dbReference>
<dbReference type="InterPro" id="IPR018028">
    <property type="entry name" value="Catalase"/>
</dbReference>
<dbReference type="Gene3D" id="1.20.1370.20">
    <property type="match status" value="1"/>
</dbReference>
<evidence type="ECO:0000313" key="13">
    <source>
        <dbReference type="EMBL" id="MBR0649750.1"/>
    </source>
</evidence>
<evidence type="ECO:0000256" key="3">
    <source>
        <dbReference type="ARBA" id="ARBA00012314"/>
    </source>
</evidence>
<dbReference type="Pfam" id="PF00199">
    <property type="entry name" value="Catalase"/>
    <property type="match status" value="1"/>
</dbReference>
<comment type="caution">
    <text evidence="13">The sequence shown here is derived from an EMBL/GenBank/DDBJ whole genome shotgun (WGS) entry which is preliminary data.</text>
</comment>
<organism evidence="13 14">
    <name type="scientific">Neoroseomonas terrae</name>
    <dbReference type="NCBI Taxonomy" id="424799"/>
    <lineage>
        <taxon>Bacteria</taxon>
        <taxon>Pseudomonadati</taxon>
        <taxon>Pseudomonadota</taxon>
        <taxon>Alphaproteobacteria</taxon>
        <taxon>Acetobacterales</taxon>
        <taxon>Acetobacteraceae</taxon>
        <taxon>Neoroseomonas</taxon>
    </lineage>
</organism>
<dbReference type="Pfam" id="PF18011">
    <property type="entry name" value="Catalase_C"/>
    <property type="match status" value="1"/>
</dbReference>
<comment type="cofactor">
    <cofactor evidence="1 10">
        <name>heme</name>
        <dbReference type="ChEBI" id="CHEBI:30413"/>
    </cofactor>
</comment>
<dbReference type="PANTHER" id="PTHR42821">
    <property type="entry name" value="CATALASE"/>
    <property type="match status" value="1"/>
</dbReference>
<dbReference type="Gene3D" id="3.40.50.880">
    <property type="match status" value="1"/>
</dbReference>
<reference evidence="14" key="1">
    <citation type="journal article" date="2021" name="Syst. Appl. Microbiol.">
        <title>Roseomonas hellenica sp. nov., isolated from roots of wild-growing Alkanna tinctoria.</title>
        <authorList>
            <person name="Rat A."/>
            <person name="Naranjo H.D."/>
            <person name="Lebbe L."/>
            <person name="Cnockaert M."/>
            <person name="Krigas N."/>
            <person name="Grigoriadou K."/>
            <person name="Maloupa E."/>
            <person name="Willems A."/>
        </authorList>
    </citation>
    <scope>NUCLEOTIDE SEQUENCE [LARGE SCALE GENOMIC DNA]</scope>
    <source>
        <strain evidence="14">LMG 31159</strain>
    </source>
</reference>